<dbReference type="InterPro" id="IPR051017">
    <property type="entry name" value="Aldolase-II_Adducin_sf"/>
</dbReference>
<dbReference type="FunFam" id="3.40.225.10:FF:000009">
    <property type="entry name" value="Class II aldolase/adducin N-terminal"/>
    <property type="match status" value="1"/>
</dbReference>
<dbReference type="AlphaFoldDB" id="A0A0V1PR59"/>
<keyword evidence="3" id="KW-1185">Reference proteome</keyword>
<proteinExistence type="predicted"/>
<feature type="domain" description="Class II aldolase/adducin N-terminal" evidence="1">
    <location>
        <begin position="52"/>
        <end position="235"/>
    </location>
</feature>
<evidence type="ECO:0000313" key="2">
    <source>
        <dbReference type="EMBL" id="KRZ98657.1"/>
    </source>
</evidence>
<gene>
    <name evidence="2" type="ORF">AC631_05585</name>
</gene>
<dbReference type="Proteomes" id="UP000054251">
    <property type="component" value="Unassembled WGS sequence"/>
</dbReference>
<dbReference type="NCBIfam" id="NF004855">
    <property type="entry name" value="PRK06208.1"/>
    <property type="match status" value="1"/>
</dbReference>
<dbReference type="PANTHER" id="PTHR10672">
    <property type="entry name" value="ADDUCIN"/>
    <property type="match status" value="1"/>
</dbReference>
<name>A0A0V1PR59_9ASCO</name>
<dbReference type="GO" id="GO:0051015">
    <property type="term" value="F:actin filament binding"/>
    <property type="evidence" value="ECO:0007669"/>
    <property type="project" value="TreeGrafter"/>
</dbReference>
<dbReference type="GO" id="GO:0005856">
    <property type="term" value="C:cytoskeleton"/>
    <property type="evidence" value="ECO:0007669"/>
    <property type="project" value="TreeGrafter"/>
</dbReference>
<dbReference type="PANTHER" id="PTHR10672:SF25">
    <property type="entry name" value="MEIOTICALLY UP-REGULATED GENE 14 PROTEIN"/>
    <property type="match status" value="1"/>
</dbReference>
<organism evidence="2 3">
    <name type="scientific">Debaryomyces fabryi</name>
    <dbReference type="NCBI Taxonomy" id="58627"/>
    <lineage>
        <taxon>Eukaryota</taxon>
        <taxon>Fungi</taxon>
        <taxon>Dikarya</taxon>
        <taxon>Ascomycota</taxon>
        <taxon>Saccharomycotina</taxon>
        <taxon>Pichiomycetes</taxon>
        <taxon>Debaryomycetaceae</taxon>
        <taxon>Debaryomyces</taxon>
    </lineage>
</organism>
<dbReference type="Pfam" id="PF00596">
    <property type="entry name" value="Aldolase_II"/>
    <property type="match status" value="1"/>
</dbReference>
<dbReference type="EMBL" id="LMYN01000233">
    <property type="protein sequence ID" value="KRZ98657.1"/>
    <property type="molecule type" value="Genomic_DNA"/>
</dbReference>
<dbReference type="OrthoDB" id="3238794at2759"/>
<dbReference type="SMART" id="SM01007">
    <property type="entry name" value="Aldolase_II"/>
    <property type="match status" value="1"/>
</dbReference>
<dbReference type="Gene3D" id="3.40.225.10">
    <property type="entry name" value="Class II aldolase/adducin N-terminal domain"/>
    <property type="match status" value="1"/>
</dbReference>
<reference evidence="2 3" key="1">
    <citation type="submission" date="2015-11" db="EMBL/GenBank/DDBJ databases">
        <title>The genome of Debaryomyces fabryi.</title>
        <authorList>
            <person name="Tafer H."/>
            <person name="Lopandic K."/>
        </authorList>
    </citation>
    <scope>NUCLEOTIDE SEQUENCE [LARGE SCALE GENOMIC DNA]</scope>
    <source>
        <strain evidence="2 3">CBS 789</strain>
    </source>
</reference>
<dbReference type="InterPro" id="IPR036409">
    <property type="entry name" value="Aldolase_II/adducin_N_sf"/>
</dbReference>
<evidence type="ECO:0000259" key="1">
    <source>
        <dbReference type="SMART" id="SM01007"/>
    </source>
</evidence>
<sequence>MSPTSVEKPVEATGKHYAMGEEGSHNLAKGMEHPHKLPQFENPYDKRKWMLEHMAGAFRVFGRKGYSEGSAGHISIKDPVTPGTFWINPLNKHFSLMKSSDLVHIDLECNVLEEGNQAAVNAAGFSIHAAIHKARPDIVSACHTHLIHGKTYLTFGKELEMINQDVCILYQRHSVFSNFGGVALDEREGEEIAEALGPDGLGVILQNHGLLSVGKTVDEAAFLFILMEDSCHAQLLADAASAGGYKKQIINDEVATYTRHMTGDPESLYAEFQPDFELELELTNSAFLK</sequence>
<dbReference type="RefSeq" id="XP_015464760.1">
    <property type="nucleotide sequence ID" value="XM_015614414.1"/>
</dbReference>
<accession>A0A0V1PR59</accession>
<evidence type="ECO:0000313" key="3">
    <source>
        <dbReference type="Proteomes" id="UP000054251"/>
    </source>
</evidence>
<comment type="caution">
    <text evidence="2">The sequence shown here is derived from an EMBL/GenBank/DDBJ whole genome shotgun (WGS) entry which is preliminary data.</text>
</comment>
<dbReference type="GeneID" id="26842594"/>
<dbReference type="SUPFAM" id="SSF53639">
    <property type="entry name" value="AraD/HMP-PK domain-like"/>
    <property type="match status" value="1"/>
</dbReference>
<protein>
    <submittedName>
        <fullName evidence="2">Class II Aldolase and Adducin N-terminal domain-containing protein</fullName>
    </submittedName>
</protein>
<dbReference type="InterPro" id="IPR001303">
    <property type="entry name" value="Aldolase_II/adducin_N"/>
</dbReference>